<protein>
    <submittedName>
        <fullName evidence="1">Uncharacterized protein</fullName>
    </submittedName>
</protein>
<evidence type="ECO:0000313" key="1">
    <source>
        <dbReference type="EMBL" id="AND28407.1"/>
    </source>
</evidence>
<reference evidence="1" key="1">
    <citation type="journal article" date="2017" name="Res. Microbiol.">
        <title>Comparative genomics of extrachromosomal elements in Bacillus thuringiensis subsp. israelensis.</title>
        <authorList>
            <person name="Bolotin A."/>
            <person name="Gillis A."/>
            <person name="Sanchis V."/>
            <person name="Nielsen-LeRoux C."/>
            <person name="Mahillon J."/>
            <person name="Lereclus D."/>
            <person name="Sorokin A."/>
        </authorList>
    </citation>
    <scope>NUCLEOTIDE SEQUENCE</scope>
    <source>
        <strain evidence="1">AM65-52</strain>
        <plasmid evidence="1">pAM65-52-3-235K</plasmid>
    </source>
</reference>
<keyword evidence="1" id="KW-0614">Plasmid</keyword>
<dbReference type="EMBL" id="CP013278">
    <property type="protein sequence ID" value="AND28407.1"/>
    <property type="molecule type" value="Genomic_DNA"/>
</dbReference>
<dbReference type="PATRIC" id="fig|1430.6.peg.1984"/>
<name>A0A160LJQ7_BACTI</name>
<gene>
    <name evidence="1" type="ORF">ATN07_32270</name>
</gene>
<sequence>MRPITLRNPNLNKGPSSSEEFNKLRNDIQTDITTLFDIVNDHDGVISENMDHILRENYFLQNRLKKLEGRVYELEKDYQNNSMVGESILTRSFYHASNIISSNANSPVNVDTLHGIITPVVVRSHDKIAYKNDLGEYILPSNLEVNVYESSDVEPIDEETKQRKFYEVDSSGITKAFDGDKNSFWVRQSETNENKCVTEVYGLIHVKIPQNISNNIYTNTITLHPSPEYSMSVLDIQYKNQNGEWRRIETYPVKKVNNTDVPEEIVEAGKLVFAFPRRQVTELQIKVKQPYWFKHDNKRIFMYGFQDIVVEYREYSQDTAEFTTKFSLEGTDRRFTNVNTPKVTVPVGCPPFNDYTVKHELYFDEGLTEKFDFSTDIFQPIQSVYVKTLLKTAGDQVPFLREIELPYRHEELEVL</sequence>
<organism evidence="1">
    <name type="scientific">Bacillus thuringiensis subsp. israelensis</name>
    <dbReference type="NCBI Taxonomy" id="1430"/>
    <lineage>
        <taxon>Bacteria</taxon>
        <taxon>Bacillati</taxon>
        <taxon>Bacillota</taxon>
        <taxon>Bacilli</taxon>
        <taxon>Bacillales</taxon>
        <taxon>Bacillaceae</taxon>
        <taxon>Bacillus</taxon>
        <taxon>Bacillus cereus group</taxon>
    </lineage>
</organism>
<geneLocation type="plasmid" evidence="1">
    <name>pAM65-52-3-235K</name>
</geneLocation>
<proteinExistence type="predicted"/>
<dbReference type="RefSeq" id="WP_001247502.1">
    <property type="nucleotide sequence ID" value="NZ_CP013278.1"/>
</dbReference>
<dbReference type="AlphaFoldDB" id="A0A160LJQ7"/>
<accession>A0A160LJQ7</accession>